<dbReference type="AlphaFoldDB" id="A0A1T5MHV4"/>
<keyword evidence="4" id="KW-1185">Reference proteome</keyword>
<dbReference type="InterPro" id="IPR010982">
    <property type="entry name" value="Lambda_DNA-bd_dom_sf"/>
</dbReference>
<dbReference type="OrthoDB" id="371153at2"/>
<dbReference type="InterPro" id="IPR050807">
    <property type="entry name" value="TransReg_Diox_bact_type"/>
</dbReference>
<gene>
    <name evidence="3" type="ORF">SAMN02194393_04753</name>
</gene>
<evidence type="ECO:0000313" key="4">
    <source>
        <dbReference type="Proteomes" id="UP000190285"/>
    </source>
</evidence>
<dbReference type="GO" id="GO:0003700">
    <property type="term" value="F:DNA-binding transcription factor activity"/>
    <property type="evidence" value="ECO:0007669"/>
    <property type="project" value="TreeGrafter"/>
</dbReference>
<dbReference type="PROSITE" id="PS50943">
    <property type="entry name" value="HTH_CROC1"/>
    <property type="match status" value="1"/>
</dbReference>
<name>A0A1T5MHV4_9FIRM</name>
<reference evidence="4" key="1">
    <citation type="submission" date="2017-02" db="EMBL/GenBank/DDBJ databases">
        <authorList>
            <person name="Varghese N."/>
            <person name="Submissions S."/>
        </authorList>
    </citation>
    <scope>NUCLEOTIDE SEQUENCE [LARGE SCALE GENOMIC DNA]</scope>
    <source>
        <strain evidence="4">M1</strain>
    </source>
</reference>
<dbReference type="Proteomes" id="UP000190285">
    <property type="component" value="Unassembled WGS sequence"/>
</dbReference>
<evidence type="ECO:0000259" key="2">
    <source>
        <dbReference type="PROSITE" id="PS50943"/>
    </source>
</evidence>
<dbReference type="GO" id="GO:0005829">
    <property type="term" value="C:cytosol"/>
    <property type="evidence" value="ECO:0007669"/>
    <property type="project" value="TreeGrafter"/>
</dbReference>
<dbReference type="InterPro" id="IPR001387">
    <property type="entry name" value="Cro/C1-type_HTH"/>
</dbReference>
<feature type="domain" description="HTH cro/C1-type" evidence="2">
    <location>
        <begin position="10"/>
        <end position="64"/>
    </location>
</feature>
<dbReference type="RefSeq" id="WP_079495269.1">
    <property type="nucleotide sequence ID" value="NZ_FUZT01000016.1"/>
</dbReference>
<dbReference type="SUPFAM" id="SSF47413">
    <property type="entry name" value="lambda repressor-like DNA-binding domains"/>
    <property type="match status" value="1"/>
</dbReference>
<protein>
    <submittedName>
        <fullName evidence="3">Predicted transcriptional regulators</fullName>
    </submittedName>
</protein>
<dbReference type="STRING" id="36842.SAMN02194393_04753"/>
<accession>A0A1T5MHV4</accession>
<keyword evidence="1" id="KW-0238">DNA-binding</keyword>
<dbReference type="GO" id="GO:0003677">
    <property type="term" value="F:DNA binding"/>
    <property type="evidence" value="ECO:0007669"/>
    <property type="project" value="UniProtKB-KW"/>
</dbReference>
<evidence type="ECO:0000256" key="1">
    <source>
        <dbReference type="ARBA" id="ARBA00023125"/>
    </source>
</evidence>
<dbReference type="PANTHER" id="PTHR46797">
    <property type="entry name" value="HTH-TYPE TRANSCRIPTIONAL REGULATOR"/>
    <property type="match status" value="1"/>
</dbReference>
<dbReference type="CDD" id="cd00093">
    <property type="entry name" value="HTH_XRE"/>
    <property type="match status" value="1"/>
</dbReference>
<sequence>MDNVKLGKRIREERLRLGLTQEDLAEYSNISLTYMGRVERGERNMTVKTLVNIANALGVTIDYLLDSVVNIKDDNLIKQWLQLTHNRSDKEKKMAIDVIKVMFGHLDS</sequence>
<dbReference type="SMART" id="SM00530">
    <property type="entry name" value="HTH_XRE"/>
    <property type="match status" value="1"/>
</dbReference>
<dbReference type="EMBL" id="FUZT01000016">
    <property type="protein sequence ID" value="SKC87821.1"/>
    <property type="molecule type" value="Genomic_DNA"/>
</dbReference>
<evidence type="ECO:0000313" key="3">
    <source>
        <dbReference type="EMBL" id="SKC87821.1"/>
    </source>
</evidence>
<dbReference type="PANTHER" id="PTHR46797:SF1">
    <property type="entry name" value="METHYLPHOSPHONATE SYNTHASE"/>
    <property type="match status" value="1"/>
</dbReference>
<organism evidence="3 4">
    <name type="scientific">Maledivibacter halophilus</name>
    <dbReference type="NCBI Taxonomy" id="36842"/>
    <lineage>
        <taxon>Bacteria</taxon>
        <taxon>Bacillati</taxon>
        <taxon>Bacillota</taxon>
        <taxon>Clostridia</taxon>
        <taxon>Peptostreptococcales</taxon>
        <taxon>Caminicellaceae</taxon>
        <taxon>Maledivibacter</taxon>
    </lineage>
</organism>
<proteinExistence type="predicted"/>
<dbReference type="Pfam" id="PF01381">
    <property type="entry name" value="HTH_3"/>
    <property type="match status" value="1"/>
</dbReference>
<dbReference type="Gene3D" id="1.10.260.40">
    <property type="entry name" value="lambda repressor-like DNA-binding domains"/>
    <property type="match status" value="1"/>
</dbReference>